<comment type="caution">
    <text evidence="2">The sequence shown here is derived from an EMBL/GenBank/DDBJ whole genome shotgun (WGS) entry which is preliminary data.</text>
</comment>
<proteinExistence type="predicted"/>
<keyword evidence="3" id="KW-1185">Reference proteome</keyword>
<evidence type="ECO:0000313" key="3">
    <source>
        <dbReference type="Proteomes" id="UP001501822"/>
    </source>
</evidence>
<dbReference type="Proteomes" id="UP001501822">
    <property type="component" value="Unassembled WGS sequence"/>
</dbReference>
<dbReference type="EMBL" id="BAAABM010000007">
    <property type="protein sequence ID" value="GAA0324046.1"/>
    <property type="molecule type" value="Genomic_DNA"/>
</dbReference>
<feature type="domain" description="Hemerythrin-like" evidence="1">
    <location>
        <begin position="7"/>
        <end position="125"/>
    </location>
</feature>
<evidence type="ECO:0000259" key="1">
    <source>
        <dbReference type="Pfam" id="PF01814"/>
    </source>
</evidence>
<gene>
    <name evidence="2" type="ORF">GCM10010151_12360</name>
</gene>
<evidence type="ECO:0000313" key="2">
    <source>
        <dbReference type="EMBL" id="GAA0324046.1"/>
    </source>
</evidence>
<protein>
    <recommendedName>
        <fullName evidence="1">Hemerythrin-like domain-containing protein</fullName>
    </recommendedName>
</protein>
<dbReference type="PANTHER" id="PTHR35585">
    <property type="entry name" value="HHE DOMAIN PROTEIN (AFU_ORTHOLOGUE AFUA_4G00730)"/>
    <property type="match status" value="1"/>
</dbReference>
<reference evidence="2 3" key="1">
    <citation type="journal article" date="2019" name="Int. J. Syst. Evol. Microbiol.">
        <title>The Global Catalogue of Microorganisms (GCM) 10K type strain sequencing project: providing services to taxonomists for standard genome sequencing and annotation.</title>
        <authorList>
            <consortium name="The Broad Institute Genomics Platform"/>
            <consortium name="The Broad Institute Genome Sequencing Center for Infectious Disease"/>
            <person name="Wu L."/>
            <person name="Ma J."/>
        </authorList>
    </citation>
    <scope>NUCLEOTIDE SEQUENCE [LARGE SCALE GENOMIC DNA]</scope>
    <source>
        <strain evidence="2 3">JCM 3146</strain>
    </source>
</reference>
<dbReference type="RefSeq" id="WP_252799813.1">
    <property type="nucleotide sequence ID" value="NZ_BAAABM010000007.1"/>
</dbReference>
<dbReference type="InterPro" id="IPR012312">
    <property type="entry name" value="Hemerythrin-like"/>
</dbReference>
<dbReference type="Gene3D" id="1.20.120.520">
    <property type="entry name" value="nmb1532 protein domain like"/>
    <property type="match status" value="1"/>
</dbReference>
<accession>A0ABN0W3F1</accession>
<sequence>MHPPDDLVSVLIQDHRDLQQLHFELGYTIEFPRLRHSLVELLIAEVVRHEVAEETYVFPVVRARLPHGPALVDEDVAGHREIWQVLNSLDEPDLTSEEFASRLSRLKATTAPHTRAEEEELYPALTEHLDEDERVALGRAALRAKEKAALRRYLAEPDCSLRNRVCSSPTTLAERVRTYLRADAYRL</sequence>
<dbReference type="Pfam" id="PF01814">
    <property type="entry name" value="Hemerythrin"/>
    <property type="match status" value="1"/>
</dbReference>
<dbReference type="PANTHER" id="PTHR35585:SF1">
    <property type="entry name" value="HHE DOMAIN PROTEIN (AFU_ORTHOLOGUE AFUA_4G00730)"/>
    <property type="match status" value="1"/>
</dbReference>
<organism evidence="2 3">
    <name type="scientific">Actinoallomurus spadix</name>
    <dbReference type="NCBI Taxonomy" id="79912"/>
    <lineage>
        <taxon>Bacteria</taxon>
        <taxon>Bacillati</taxon>
        <taxon>Actinomycetota</taxon>
        <taxon>Actinomycetes</taxon>
        <taxon>Streptosporangiales</taxon>
        <taxon>Thermomonosporaceae</taxon>
        <taxon>Actinoallomurus</taxon>
    </lineage>
</organism>
<name>A0ABN0W3F1_9ACTN</name>